<keyword evidence="6" id="KW-1185">Reference proteome</keyword>
<dbReference type="GO" id="GO:0008168">
    <property type="term" value="F:methyltransferase activity"/>
    <property type="evidence" value="ECO:0007669"/>
    <property type="project" value="UniProtKB-KW"/>
</dbReference>
<dbReference type="Proteomes" id="UP000664265">
    <property type="component" value="Unassembled WGS sequence"/>
</dbReference>
<evidence type="ECO:0000313" key="6">
    <source>
        <dbReference type="Proteomes" id="UP000664265"/>
    </source>
</evidence>
<comment type="similarity">
    <text evidence="1">Belongs to the N(4)/N(6)-methyltransferase family.</text>
</comment>
<dbReference type="Gene3D" id="3.40.50.150">
    <property type="entry name" value="Vaccinia Virus protein VP39"/>
    <property type="match status" value="2"/>
</dbReference>
<reference evidence="5 6" key="1">
    <citation type="submission" date="2021-01" db="EMBL/GenBank/DDBJ databases">
        <title>Prevotella A2931 sp. nov.</title>
        <authorList>
            <person name="Buhl M."/>
            <person name="Oberhettinger P."/>
        </authorList>
    </citation>
    <scope>NUCLEOTIDE SEQUENCE [LARGE SCALE GENOMIC DNA]</scope>
    <source>
        <strain evidence="5 6">A2931</strain>
    </source>
</reference>
<dbReference type="InterPro" id="IPR029063">
    <property type="entry name" value="SAM-dependent_MTases_sf"/>
</dbReference>
<comment type="caution">
    <text evidence="5">The sequence shown here is derived from an EMBL/GenBank/DDBJ whole genome shotgun (WGS) entry which is preliminary data.</text>
</comment>
<dbReference type="InterPro" id="IPR002941">
    <property type="entry name" value="DNA_methylase_N4/N6"/>
</dbReference>
<gene>
    <name evidence="5" type="ORF">JHU38_03300</name>
</gene>
<organism evidence="5 6">
    <name type="scientific">Prevotella illustrans</name>
    <dbReference type="NCBI Taxonomy" id="2800387"/>
    <lineage>
        <taxon>Bacteria</taxon>
        <taxon>Pseudomonadati</taxon>
        <taxon>Bacteroidota</taxon>
        <taxon>Bacteroidia</taxon>
        <taxon>Bacteroidales</taxon>
        <taxon>Prevotellaceae</taxon>
        <taxon>Prevotella</taxon>
    </lineage>
</organism>
<dbReference type="Pfam" id="PF01555">
    <property type="entry name" value="N6_N4_Mtase"/>
    <property type="match status" value="1"/>
</dbReference>
<evidence type="ECO:0000313" key="5">
    <source>
        <dbReference type="EMBL" id="MBO1362813.1"/>
    </source>
</evidence>
<keyword evidence="2 5" id="KW-0489">Methyltransferase</keyword>
<evidence type="ECO:0000256" key="3">
    <source>
        <dbReference type="ARBA" id="ARBA00022679"/>
    </source>
</evidence>
<dbReference type="RefSeq" id="WP_107580969.1">
    <property type="nucleotide sequence ID" value="NZ_JAERMS010000006.1"/>
</dbReference>
<evidence type="ECO:0000256" key="1">
    <source>
        <dbReference type="ARBA" id="ARBA00006594"/>
    </source>
</evidence>
<dbReference type="EMBL" id="JAERMS010000006">
    <property type="protein sequence ID" value="MBO1362813.1"/>
    <property type="molecule type" value="Genomic_DNA"/>
</dbReference>
<dbReference type="PROSITE" id="PS00092">
    <property type="entry name" value="N6_MTASE"/>
    <property type="match status" value="1"/>
</dbReference>
<dbReference type="InterPro" id="IPR002052">
    <property type="entry name" value="DNA_methylase_N6_adenine_CS"/>
</dbReference>
<feature type="domain" description="DNA methylase N-4/N-6" evidence="4">
    <location>
        <begin position="6"/>
        <end position="67"/>
    </location>
</feature>
<name>A0ABS3M3Q6_9BACT</name>
<dbReference type="GO" id="GO:0032259">
    <property type="term" value="P:methylation"/>
    <property type="evidence" value="ECO:0007669"/>
    <property type="project" value="UniProtKB-KW"/>
</dbReference>
<dbReference type="SUPFAM" id="SSF53335">
    <property type="entry name" value="S-adenosyl-L-methionine-dependent methyltransferases"/>
    <property type="match status" value="2"/>
</dbReference>
<evidence type="ECO:0000259" key="4">
    <source>
        <dbReference type="Pfam" id="PF01555"/>
    </source>
</evidence>
<proteinExistence type="inferred from homology"/>
<sequence length="517" mass="59671">MTTNTKNKSSRYFMHKYWGKKPAAGLSHLIDKYTQTGDTIIDPFAGYGVFCCEAYLKNRNVIVNDLNPIANFIARNLFSKDINISNVKKAWEKIKQDFIPYAKLWYEISIDNITYFPISILRSKDGLPIRFTYKNNRKTSTKEIPTKLAEKFCSYESNSKIYDWYPVVNIIENSRISAYPNMKVKDLFTKRTLACHAKLLSLIEKYSSGAEKDLLLIAFTANLANCSKLVPPIKSRGMLSQGAWMTGFYIGKTYIENNVLHYFENRLKKAIKGKENYLDALLGNLEIAPVTSDLRITNYDAKRIQLANNSVDYVFTDPPYGDSVPYFEQSIIWNSWLKLSPDYSQEIVISDSNQREKKYSSFEKDINSAISEIRRILKDNKYFSLTFHSLSGLEWKAVSNACIFNNFNVVDYEWLEQKTYPPRQLNRIKSIKGDVLVTFRKNPDPVCFHACDDEQFTSIIKDLITNTIQNGINDTNGIMMTIMEWVLRNMIIIGNVDVFKLLNNNYSLKADGRWGIK</sequence>
<protein>
    <submittedName>
        <fullName evidence="5">DNA adenine methylase</fullName>
    </submittedName>
</protein>
<keyword evidence="3" id="KW-0808">Transferase</keyword>
<accession>A0ABS3M3Q6</accession>
<evidence type="ECO:0000256" key="2">
    <source>
        <dbReference type="ARBA" id="ARBA00022603"/>
    </source>
</evidence>